<accession>A0A5C4VK24</accession>
<dbReference type="PANTHER" id="PTHR30055:SF234">
    <property type="entry name" value="HTH-TYPE TRANSCRIPTIONAL REGULATOR BETI"/>
    <property type="match status" value="1"/>
</dbReference>
<evidence type="ECO:0000313" key="5">
    <source>
        <dbReference type="Proteomes" id="UP000312512"/>
    </source>
</evidence>
<dbReference type="InterPro" id="IPR001647">
    <property type="entry name" value="HTH_TetR"/>
</dbReference>
<dbReference type="InterPro" id="IPR036271">
    <property type="entry name" value="Tet_transcr_reg_TetR-rel_C_sf"/>
</dbReference>
<dbReference type="EMBL" id="VDLX02000021">
    <property type="protein sequence ID" value="KAB8189115.1"/>
    <property type="molecule type" value="Genomic_DNA"/>
</dbReference>
<dbReference type="PROSITE" id="PS50977">
    <property type="entry name" value="HTH_TETR_2"/>
    <property type="match status" value="1"/>
</dbReference>
<dbReference type="InterPro" id="IPR009057">
    <property type="entry name" value="Homeodomain-like_sf"/>
</dbReference>
<dbReference type="Gene3D" id="1.10.357.10">
    <property type="entry name" value="Tetracycline Repressor, domain 2"/>
    <property type="match status" value="1"/>
</dbReference>
<dbReference type="PANTHER" id="PTHR30055">
    <property type="entry name" value="HTH-TYPE TRANSCRIPTIONAL REGULATOR RUTR"/>
    <property type="match status" value="1"/>
</dbReference>
<protein>
    <submittedName>
        <fullName evidence="4">TetR family transcriptional regulator</fullName>
    </submittedName>
</protein>
<evidence type="ECO:0000313" key="4">
    <source>
        <dbReference type="EMBL" id="KAB8189115.1"/>
    </source>
</evidence>
<name>A0A5C4VK24_9ACTN</name>
<dbReference type="GO" id="GO:0003700">
    <property type="term" value="F:DNA-binding transcription factor activity"/>
    <property type="evidence" value="ECO:0007669"/>
    <property type="project" value="TreeGrafter"/>
</dbReference>
<dbReference type="Proteomes" id="UP000312512">
    <property type="component" value="Unassembled WGS sequence"/>
</dbReference>
<evidence type="ECO:0000256" key="2">
    <source>
        <dbReference type="ARBA" id="ARBA00023125"/>
    </source>
</evidence>
<dbReference type="SUPFAM" id="SSF48498">
    <property type="entry name" value="Tetracyclin repressor-like, C-terminal domain"/>
    <property type="match status" value="1"/>
</dbReference>
<evidence type="ECO:0000256" key="1">
    <source>
        <dbReference type="ARBA" id="ARBA00023015"/>
    </source>
</evidence>
<keyword evidence="3" id="KW-0804">Transcription</keyword>
<comment type="caution">
    <text evidence="4">The sequence shown here is derived from an EMBL/GenBank/DDBJ whole genome shotgun (WGS) entry which is preliminary data.</text>
</comment>
<dbReference type="PRINTS" id="PR00455">
    <property type="entry name" value="HTHTETR"/>
</dbReference>
<sequence length="217" mass="24291">MTTEGKRRRGRPRKDEEQDTRRLLLDAALELFAAKGYAGTSVREIAKHANVHDSAIYFHFANKDAMYAALFEEMGPPSLEALCPDLDVLTAMAPADAIRSLAWQLFRVWSSPRGRQFAGVVLRDGSGQEGAQGLADAIEAAKRRLAQPFEAWQAAGLLRTDQSAEQLVWELMAPLDVIWFMRLRPDACDEEIAAAERLVQAHLDYFLACTEIKEERS</sequence>
<evidence type="ECO:0000256" key="3">
    <source>
        <dbReference type="ARBA" id="ARBA00023163"/>
    </source>
</evidence>
<organism evidence="4 5">
    <name type="scientific">Nonomuraea phyllanthi</name>
    <dbReference type="NCBI Taxonomy" id="2219224"/>
    <lineage>
        <taxon>Bacteria</taxon>
        <taxon>Bacillati</taxon>
        <taxon>Actinomycetota</taxon>
        <taxon>Actinomycetes</taxon>
        <taxon>Streptosporangiales</taxon>
        <taxon>Streptosporangiaceae</taxon>
        <taxon>Nonomuraea</taxon>
    </lineage>
</organism>
<gene>
    <name evidence="4" type="ORF">FH608_040400</name>
</gene>
<dbReference type="AlphaFoldDB" id="A0A5C4VK24"/>
<dbReference type="OrthoDB" id="9811084at2"/>
<keyword evidence="2" id="KW-0238">DNA-binding</keyword>
<dbReference type="SUPFAM" id="SSF46689">
    <property type="entry name" value="Homeodomain-like"/>
    <property type="match status" value="1"/>
</dbReference>
<dbReference type="Pfam" id="PF00440">
    <property type="entry name" value="TetR_N"/>
    <property type="match status" value="1"/>
</dbReference>
<dbReference type="RefSeq" id="WP_139635712.1">
    <property type="nucleotide sequence ID" value="NZ_VDLX02000021.1"/>
</dbReference>
<keyword evidence="1" id="KW-0805">Transcription regulation</keyword>
<dbReference type="InterPro" id="IPR050109">
    <property type="entry name" value="HTH-type_TetR-like_transc_reg"/>
</dbReference>
<proteinExistence type="predicted"/>
<reference evidence="4 5" key="1">
    <citation type="submission" date="2019-10" db="EMBL/GenBank/DDBJ databases">
        <title>Nonomuraea sp. nov., isolated from Phyllanthus amarus.</title>
        <authorList>
            <person name="Klykleung N."/>
            <person name="Tanasupawat S."/>
        </authorList>
    </citation>
    <scope>NUCLEOTIDE SEQUENCE [LARGE SCALE GENOMIC DNA]</scope>
    <source>
        <strain evidence="4 5">PA1-10</strain>
    </source>
</reference>
<dbReference type="GO" id="GO:0000976">
    <property type="term" value="F:transcription cis-regulatory region binding"/>
    <property type="evidence" value="ECO:0007669"/>
    <property type="project" value="TreeGrafter"/>
</dbReference>
<keyword evidence="5" id="KW-1185">Reference proteome</keyword>